<evidence type="ECO:0000256" key="1">
    <source>
        <dbReference type="SAM" id="SignalP"/>
    </source>
</evidence>
<name>A0A420G6V8_9SPHI</name>
<protein>
    <submittedName>
        <fullName evidence="3">Endonuclease</fullName>
    </submittedName>
</protein>
<feature type="signal peptide" evidence="1">
    <location>
        <begin position="1"/>
        <end position="22"/>
    </location>
</feature>
<keyword evidence="3" id="KW-0378">Hydrolase</keyword>
<comment type="caution">
    <text evidence="3">The sequence shown here is derived from an EMBL/GenBank/DDBJ whole genome shotgun (WGS) entry which is preliminary data.</text>
</comment>
<dbReference type="AlphaFoldDB" id="A0A420G6V8"/>
<accession>A0A420G6V8</accession>
<dbReference type="GO" id="GO:0004519">
    <property type="term" value="F:endonuclease activity"/>
    <property type="evidence" value="ECO:0007669"/>
    <property type="project" value="UniProtKB-KW"/>
</dbReference>
<keyword evidence="1" id="KW-0732">Signal</keyword>
<keyword evidence="4" id="KW-1185">Reference proteome</keyword>
<dbReference type="PANTHER" id="PTHR42834">
    <property type="entry name" value="ENDONUCLEASE/EXONUCLEASE/PHOSPHATASE FAMILY PROTEIN (AFU_ORTHOLOGUE AFUA_3G09210)"/>
    <property type="match status" value="1"/>
</dbReference>
<dbReference type="RefSeq" id="WP_120332982.1">
    <property type="nucleotide sequence ID" value="NZ_MCAQ01000002.1"/>
</dbReference>
<keyword evidence="3" id="KW-0540">Nuclease</keyword>
<reference evidence="3 4" key="1">
    <citation type="submission" date="2016-07" db="EMBL/GenBank/DDBJ databases">
        <title>Genome analysis of Sphingobacterium siyangense T12B17.</title>
        <authorList>
            <person name="Xu D."/>
            <person name="Su Y."/>
            <person name="Zheng S."/>
        </authorList>
    </citation>
    <scope>NUCLEOTIDE SEQUENCE [LARGE SCALE GENOMIC DNA]</scope>
    <source>
        <strain evidence="3 4">T12B17</strain>
    </source>
</reference>
<organism evidence="3 4">
    <name type="scientific">Sphingobacterium siyangense</name>
    <dbReference type="NCBI Taxonomy" id="459529"/>
    <lineage>
        <taxon>Bacteria</taxon>
        <taxon>Pseudomonadati</taxon>
        <taxon>Bacteroidota</taxon>
        <taxon>Sphingobacteriia</taxon>
        <taxon>Sphingobacteriales</taxon>
        <taxon>Sphingobacteriaceae</taxon>
        <taxon>Sphingobacterium</taxon>
    </lineage>
</organism>
<dbReference type="SUPFAM" id="SSF56219">
    <property type="entry name" value="DNase I-like"/>
    <property type="match status" value="1"/>
</dbReference>
<dbReference type="EMBL" id="MCAQ01000002">
    <property type="protein sequence ID" value="RKF40883.1"/>
    <property type="molecule type" value="Genomic_DNA"/>
</dbReference>
<dbReference type="InterPro" id="IPR036691">
    <property type="entry name" value="Endo/exonu/phosph_ase_sf"/>
</dbReference>
<keyword evidence="3" id="KW-0255">Endonuclease</keyword>
<feature type="domain" description="Endonuclease/exonuclease/phosphatase" evidence="2">
    <location>
        <begin position="31"/>
        <end position="341"/>
    </location>
</feature>
<dbReference type="InterPro" id="IPR005135">
    <property type="entry name" value="Endo/exonuclease/phosphatase"/>
</dbReference>
<dbReference type="Pfam" id="PF19580">
    <property type="entry name" value="Exo_endo_phos_3"/>
    <property type="match status" value="1"/>
</dbReference>
<sequence>MNYKHISCIFLLLLFVVHTSFAQTNRRVYPIAFYNLENLYDPVKDSTINDDEFTPKGANTWTEAKYQQKIKNMARAIRAIGSPSSSLGPIALGVAEIENRRVLEDLTRDPQLHELGLKIVHHDSPDRRGVDVGFLYNPEFFTPFNDKVHPFNLPENPGFKTRDQLLVSGTIAGDTVHIIVNHWPSRYGNKSSELREFAAGITKGICDSLYRENPEAKIIIMGDLNDDPKDKSVKEVLQAKKNPQDVPAQGLYNTMWKFYDKGIGSLGYQGQWNLFDQIIISRPLLDNKNKGLRFVKAEIFNRDFLVQQEGRNKGYPHRTFSGGVFINGYSDHFPTLIYLVK</sequence>
<gene>
    <name evidence="3" type="ORF">BCY89_20790</name>
</gene>
<dbReference type="PANTHER" id="PTHR42834:SF1">
    <property type="entry name" value="ENDONUCLEASE_EXONUCLEASE_PHOSPHATASE FAMILY PROTEIN (AFU_ORTHOLOGUE AFUA_3G09210)"/>
    <property type="match status" value="1"/>
</dbReference>
<proteinExistence type="predicted"/>
<feature type="chain" id="PRO_5019324092" evidence="1">
    <location>
        <begin position="23"/>
        <end position="341"/>
    </location>
</feature>
<evidence type="ECO:0000313" key="3">
    <source>
        <dbReference type="EMBL" id="RKF40883.1"/>
    </source>
</evidence>
<evidence type="ECO:0000313" key="4">
    <source>
        <dbReference type="Proteomes" id="UP000286402"/>
    </source>
</evidence>
<dbReference type="Proteomes" id="UP000286402">
    <property type="component" value="Unassembled WGS sequence"/>
</dbReference>
<evidence type="ECO:0000259" key="2">
    <source>
        <dbReference type="Pfam" id="PF19580"/>
    </source>
</evidence>
<dbReference type="Gene3D" id="3.60.10.10">
    <property type="entry name" value="Endonuclease/exonuclease/phosphatase"/>
    <property type="match status" value="1"/>
</dbReference>